<dbReference type="AlphaFoldDB" id="A0AB33IWT2"/>
<evidence type="ECO:0000256" key="1">
    <source>
        <dbReference type="ARBA" id="ARBA00023172"/>
    </source>
</evidence>
<dbReference type="PANTHER" id="PTHR33991:SF1">
    <property type="entry name" value="DNA REPAIR PROTEIN RECO"/>
    <property type="match status" value="1"/>
</dbReference>
<dbReference type="GO" id="GO:0006302">
    <property type="term" value="P:double-strand break repair"/>
    <property type="evidence" value="ECO:0007669"/>
    <property type="project" value="TreeGrafter"/>
</dbReference>
<protein>
    <submittedName>
        <fullName evidence="2">DNA repair protein RecO</fullName>
    </submittedName>
</protein>
<dbReference type="Gene3D" id="2.40.50.140">
    <property type="entry name" value="Nucleic acid-binding proteins"/>
    <property type="match status" value="1"/>
</dbReference>
<dbReference type="GO" id="GO:0006310">
    <property type="term" value="P:DNA recombination"/>
    <property type="evidence" value="ECO:0007669"/>
    <property type="project" value="UniProtKB-KW"/>
</dbReference>
<dbReference type="Pfam" id="PF02565">
    <property type="entry name" value="RecO_C"/>
    <property type="match status" value="1"/>
</dbReference>
<proteinExistence type="predicted"/>
<dbReference type="SUPFAM" id="SSF57863">
    <property type="entry name" value="ArfGap/RecO-like zinc finger"/>
    <property type="match status" value="1"/>
</dbReference>
<sequence>MIVDVFAESQGRISLVCTLSPSGRGKFKKQFFQPLTLLDIEYDDKAHGSLLSLQNVRVDIPYSSIPFNPYKSSVALFVAEFLLYATRGEQENTALYNYLRSSMSWLDLCPASFANFHLVFTMRLSRFIGFFPNLDDYVPGSCFDLRESRFLPTIPLHPDYLSAEETSRITLLMRMNYENMHLFAMSRSERSRCLYLILLYYRLHIPGFPELKSLGVLETLFDA</sequence>
<reference evidence="2" key="1">
    <citation type="submission" date="2024-07" db="EMBL/GenBank/DDBJ databases">
        <title>Complete genome sequence of Prevotella sp. YM-2024 GTC17253.</title>
        <authorList>
            <person name="Hayashi M."/>
            <person name="Muto Y."/>
            <person name="Tanaka K."/>
            <person name="Niwa H."/>
        </authorList>
    </citation>
    <scope>NUCLEOTIDE SEQUENCE</scope>
    <source>
        <strain evidence="2">GTC17253</strain>
    </source>
</reference>
<dbReference type="InterPro" id="IPR037278">
    <property type="entry name" value="ARFGAP/RecO"/>
</dbReference>
<dbReference type="InterPro" id="IPR012340">
    <property type="entry name" value="NA-bd_OB-fold"/>
</dbReference>
<dbReference type="PANTHER" id="PTHR33991">
    <property type="entry name" value="DNA REPAIR PROTEIN RECO"/>
    <property type="match status" value="1"/>
</dbReference>
<keyword evidence="1" id="KW-0233">DNA recombination</keyword>
<accession>A0AB33IWT2</accession>
<gene>
    <name evidence="2" type="primary">recO</name>
    <name evidence="2" type="ORF">GTC17253_16100</name>
</gene>
<dbReference type="EMBL" id="AP035785">
    <property type="protein sequence ID" value="BFO71644.1"/>
    <property type="molecule type" value="Genomic_DNA"/>
</dbReference>
<evidence type="ECO:0000313" key="2">
    <source>
        <dbReference type="EMBL" id="BFO71644.1"/>
    </source>
</evidence>
<name>A0AB33IWT2_9BACT</name>
<dbReference type="InterPro" id="IPR003717">
    <property type="entry name" value="RecO"/>
</dbReference>
<organism evidence="2">
    <name type="scientific">Prevotella sp. GTC17253</name>
    <dbReference type="NCBI Taxonomy" id="3236793"/>
    <lineage>
        <taxon>Bacteria</taxon>
        <taxon>Pseudomonadati</taxon>
        <taxon>Bacteroidota</taxon>
        <taxon>Bacteroidia</taxon>
        <taxon>Bacteroidales</taxon>
        <taxon>Prevotellaceae</taxon>
        <taxon>Prevotella</taxon>
    </lineage>
</organism>
<dbReference type="GO" id="GO:0043590">
    <property type="term" value="C:bacterial nucleoid"/>
    <property type="evidence" value="ECO:0007669"/>
    <property type="project" value="TreeGrafter"/>
</dbReference>